<dbReference type="Pfam" id="PF00226">
    <property type="entry name" value="DnaJ"/>
    <property type="match status" value="1"/>
</dbReference>
<keyword evidence="13" id="KW-1185">Reference proteome</keyword>
<accession>A0AAD7UGE6</accession>
<dbReference type="SMART" id="SM00271">
    <property type="entry name" value="DnaJ"/>
    <property type="match status" value="1"/>
</dbReference>
<evidence type="ECO:0000313" key="13">
    <source>
        <dbReference type="Proteomes" id="UP001230188"/>
    </source>
</evidence>
<evidence type="ECO:0000256" key="9">
    <source>
        <dbReference type="SAM" id="MobiDB-lite"/>
    </source>
</evidence>
<evidence type="ECO:0000256" key="7">
    <source>
        <dbReference type="ARBA" id="ARBA00023136"/>
    </source>
</evidence>
<evidence type="ECO:0000256" key="5">
    <source>
        <dbReference type="ARBA" id="ARBA00022927"/>
    </source>
</evidence>
<evidence type="ECO:0000256" key="8">
    <source>
        <dbReference type="ARBA" id="ARBA00023186"/>
    </source>
</evidence>
<dbReference type="CDD" id="cd06257">
    <property type="entry name" value="DnaJ"/>
    <property type="match status" value="1"/>
</dbReference>
<dbReference type="InterPro" id="IPR036869">
    <property type="entry name" value="J_dom_sf"/>
</dbReference>
<feature type="domain" description="J" evidence="11">
    <location>
        <begin position="101"/>
        <end position="166"/>
    </location>
</feature>
<keyword evidence="5" id="KW-0653">Protein transport</keyword>
<name>A0AAD7UGE6_9STRA</name>
<evidence type="ECO:0000256" key="2">
    <source>
        <dbReference type="ARBA" id="ARBA00022448"/>
    </source>
</evidence>
<feature type="compositionally biased region" description="Acidic residues" evidence="9">
    <location>
        <begin position="556"/>
        <end position="566"/>
    </location>
</feature>
<evidence type="ECO:0000256" key="3">
    <source>
        <dbReference type="ARBA" id="ARBA00022692"/>
    </source>
</evidence>
<dbReference type="GO" id="GO:0031207">
    <property type="term" value="C:Sec62/Sec63 complex"/>
    <property type="evidence" value="ECO:0007669"/>
    <property type="project" value="TreeGrafter"/>
</dbReference>
<gene>
    <name evidence="12" type="ORF">CTAYLR_003313</name>
</gene>
<dbReference type="Gene3D" id="1.10.3380.10">
    <property type="entry name" value="Sec63 N-terminal domain-like domain"/>
    <property type="match status" value="1"/>
</dbReference>
<feature type="compositionally biased region" description="Basic residues" evidence="9">
    <location>
        <begin position="589"/>
        <end position="602"/>
    </location>
</feature>
<comment type="subcellular location">
    <subcellularLocation>
        <location evidence="1">Endoplasmic reticulum membrane</location>
        <topology evidence="1">Multi-pass membrane protein</topology>
    </subcellularLocation>
</comment>
<protein>
    <recommendedName>
        <fullName evidence="11">J domain-containing protein</fullName>
    </recommendedName>
</protein>
<dbReference type="Proteomes" id="UP001230188">
    <property type="component" value="Unassembled WGS sequence"/>
</dbReference>
<keyword evidence="4" id="KW-0256">Endoplasmic reticulum</keyword>
<dbReference type="GO" id="GO:0006614">
    <property type="term" value="P:SRP-dependent cotranslational protein targeting to membrane"/>
    <property type="evidence" value="ECO:0007669"/>
    <property type="project" value="TreeGrafter"/>
</dbReference>
<dbReference type="PROSITE" id="PS50076">
    <property type="entry name" value="DNAJ_2"/>
    <property type="match status" value="1"/>
</dbReference>
<dbReference type="SUPFAM" id="SSF81296">
    <property type="entry name" value="E set domains"/>
    <property type="match status" value="1"/>
</dbReference>
<feature type="transmembrane region" description="Helical" evidence="10">
    <location>
        <begin position="191"/>
        <end position="213"/>
    </location>
</feature>
<keyword evidence="3 10" id="KW-0812">Transmembrane</keyword>
<evidence type="ECO:0000256" key="1">
    <source>
        <dbReference type="ARBA" id="ARBA00004477"/>
    </source>
</evidence>
<keyword evidence="8" id="KW-0143">Chaperone</keyword>
<keyword evidence="6 10" id="KW-1133">Transmembrane helix</keyword>
<dbReference type="SMART" id="SM00973">
    <property type="entry name" value="Sec63"/>
    <property type="match status" value="1"/>
</dbReference>
<dbReference type="InterPro" id="IPR001623">
    <property type="entry name" value="DnaJ_domain"/>
</dbReference>
<dbReference type="AlphaFoldDB" id="A0AAD7UGE6"/>
<comment type="caution">
    <text evidence="12">The sequence shown here is derived from an EMBL/GenBank/DDBJ whole genome shotgun (WGS) entry which is preliminary data.</text>
</comment>
<dbReference type="GO" id="GO:0006620">
    <property type="term" value="P:post-translational protein targeting to endoplasmic reticulum membrane"/>
    <property type="evidence" value="ECO:0007669"/>
    <property type="project" value="TreeGrafter"/>
</dbReference>
<evidence type="ECO:0000256" key="10">
    <source>
        <dbReference type="SAM" id="Phobius"/>
    </source>
</evidence>
<dbReference type="InterPro" id="IPR004179">
    <property type="entry name" value="Sec63-dom"/>
</dbReference>
<dbReference type="EMBL" id="JAQMWT010000315">
    <property type="protein sequence ID" value="KAJ8605435.1"/>
    <property type="molecule type" value="Genomic_DNA"/>
</dbReference>
<dbReference type="Pfam" id="PF02889">
    <property type="entry name" value="Sec63"/>
    <property type="match status" value="1"/>
</dbReference>
<keyword evidence="2" id="KW-0813">Transport</keyword>
<dbReference type="InterPro" id="IPR014756">
    <property type="entry name" value="Ig_E-set"/>
</dbReference>
<dbReference type="SUPFAM" id="SSF158702">
    <property type="entry name" value="Sec63 N-terminal domain-like"/>
    <property type="match status" value="1"/>
</dbReference>
<dbReference type="GO" id="GO:0003723">
    <property type="term" value="F:RNA binding"/>
    <property type="evidence" value="ECO:0007669"/>
    <property type="project" value="TreeGrafter"/>
</dbReference>
<keyword evidence="7 10" id="KW-0472">Membrane</keyword>
<dbReference type="PRINTS" id="PR00625">
    <property type="entry name" value="JDOMAIN"/>
</dbReference>
<dbReference type="Gene3D" id="2.60.40.150">
    <property type="entry name" value="C2 domain"/>
    <property type="match status" value="1"/>
</dbReference>
<feature type="transmembrane region" description="Helical" evidence="10">
    <location>
        <begin position="7"/>
        <end position="28"/>
    </location>
</feature>
<dbReference type="GO" id="GO:0008320">
    <property type="term" value="F:protein transmembrane transporter activity"/>
    <property type="evidence" value="ECO:0007669"/>
    <property type="project" value="TreeGrafter"/>
</dbReference>
<evidence type="ECO:0000256" key="4">
    <source>
        <dbReference type="ARBA" id="ARBA00022824"/>
    </source>
</evidence>
<reference evidence="12" key="1">
    <citation type="submission" date="2023-01" db="EMBL/GenBank/DDBJ databases">
        <title>Metagenome sequencing of chrysophaentin producing Chrysophaeum taylorii.</title>
        <authorList>
            <person name="Davison J."/>
            <person name="Bewley C."/>
        </authorList>
    </citation>
    <scope>NUCLEOTIDE SEQUENCE</scope>
    <source>
        <strain evidence="12">NIES-1699</strain>
    </source>
</reference>
<dbReference type="PANTHER" id="PTHR24075:SF0">
    <property type="entry name" value="TRANSLOCATION PROTEIN SEC63 HOMOLOG"/>
    <property type="match status" value="1"/>
</dbReference>
<feature type="transmembrane region" description="Helical" evidence="10">
    <location>
        <begin position="70"/>
        <end position="92"/>
    </location>
</feature>
<evidence type="ECO:0000259" key="11">
    <source>
        <dbReference type="PROSITE" id="PS50076"/>
    </source>
</evidence>
<organism evidence="12 13">
    <name type="scientific">Chrysophaeum taylorii</name>
    <dbReference type="NCBI Taxonomy" id="2483200"/>
    <lineage>
        <taxon>Eukaryota</taxon>
        <taxon>Sar</taxon>
        <taxon>Stramenopiles</taxon>
        <taxon>Ochrophyta</taxon>
        <taxon>Pelagophyceae</taxon>
        <taxon>Pelagomonadales</taxon>
        <taxon>Pelagomonadaceae</taxon>
        <taxon>Chrysophaeum</taxon>
    </lineage>
</organism>
<feature type="compositionally biased region" description="Acidic residues" evidence="9">
    <location>
        <begin position="614"/>
        <end position="625"/>
    </location>
</feature>
<dbReference type="Gene3D" id="1.10.287.110">
    <property type="entry name" value="DnaJ domain"/>
    <property type="match status" value="1"/>
</dbReference>
<proteinExistence type="predicted"/>
<dbReference type="InterPro" id="IPR035892">
    <property type="entry name" value="C2_domain_sf"/>
</dbReference>
<sequence length="625" mass="70732">MLEYDDSAFYYFCLTMLGFYVVPGTWWVGRSVVRALRRVDEEARTSLEKKRIEALKEERKPSKVLCSSTFLGNLSLVSAAWACFSYLTYLVAFDGEIARFDPFAILGVDTAADANAIRKAWRQKSLIYHPDKNPNNQTAEEMFLKVTDAYKALTDPVAIENLQKYGNINGHQALKVSFGLPTFLLDQKNHYAILVIYLFLLVVVIPGVVAAWVMRSQKYGENNIMYDTYRFFLHALSEHSSVKMLPEVLAGAAENRSEKAIAPPSSRLRSATHKPRFDHPSIVPINCLIHSHLLRHSQPDLYQPSKTLDRILKNAPKLCDAMLQIAQSQRWLQTSLNIIDFQQYLTQGMWIKDNPLAQLPHLDITHAMRGKGAKTLKEYIRQPNDQKKGIASLSDRDVRDVLRVCDLIPQLSNIECEFYVEDEAEIAEHDLVTLKVSFERRSIGPVHAPKFPLLKQESWWVVVSSNNNLVLAEKIADQSLKVDFKVKLLAPPAAGAYSFNVDLKSSDYVGLDVRKTVPMKVVPASTLPEYKPHQDDLDLDDEPTLFEQVMSTAMDDSSDDEDEDAAGDQQKLDEEDDDDDAAPLTAAERRRRQARIKRKRAKAAAAASPKEVRENDDDDDDDDDD</sequence>
<dbReference type="SUPFAM" id="SSF46565">
    <property type="entry name" value="Chaperone J-domain"/>
    <property type="match status" value="1"/>
</dbReference>
<feature type="region of interest" description="Disordered" evidence="9">
    <location>
        <begin position="553"/>
        <end position="625"/>
    </location>
</feature>
<dbReference type="PANTHER" id="PTHR24075">
    <property type="entry name" value="SEC63 DOMAIN-CONTAINING"/>
    <property type="match status" value="1"/>
</dbReference>
<evidence type="ECO:0000313" key="12">
    <source>
        <dbReference type="EMBL" id="KAJ8605435.1"/>
    </source>
</evidence>
<evidence type="ECO:0000256" key="6">
    <source>
        <dbReference type="ARBA" id="ARBA00022989"/>
    </source>
</evidence>